<keyword evidence="6 12" id="KW-0132">Cell division</keyword>
<dbReference type="InterPro" id="IPR010998">
    <property type="entry name" value="Integrase_recombinase_N"/>
</dbReference>
<feature type="active site" evidence="12">
    <location>
        <position position="242"/>
    </location>
</feature>
<organism evidence="15 16">
    <name type="scientific">Alkalibacillus salilacus</name>
    <dbReference type="NCBI Taxonomy" id="284582"/>
    <lineage>
        <taxon>Bacteria</taxon>
        <taxon>Bacillati</taxon>
        <taxon>Bacillota</taxon>
        <taxon>Bacilli</taxon>
        <taxon>Bacillales</taxon>
        <taxon>Bacillaceae</taxon>
        <taxon>Alkalibacillus</taxon>
    </lineage>
</organism>
<evidence type="ECO:0000259" key="14">
    <source>
        <dbReference type="PROSITE" id="PS51900"/>
    </source>
</evidence>
<evidence type="ECO:0000256" key="1">
    <source>
        <dbReference type="ARBA" id="ARBA00004496"/>
    </source>
</evidence>
<feature type="domain" description="Core-binding (CB)" evidence="14">
    <location>
        <begin position="1"/>
        <end position="87"/>
    </location>
</feature>
<comment type="subcellular location">
    <subcellularLocation>
        <location evidence="1 12">Cytoplasm</location>
    </subcellularLocation>
</comment>
<evidence type="ECO:0000256" key="10">
    <source>
        <dbReference type="ARBA" id="ARBA00023172"/>
    </source>
</evidence>
<dbReference type="InterPro" id="IPR023009">
    <property type="entry name" value="Tyrosine_recombinase_XerC/XerD"/>
</dbReference>
<dbReference type="InterPro" id="IPR011932">
    <property type="entry name" value="Recomb_XerD"/>
</dbReference>
<keyword evidence="5 12" id="KW-0963">Cytoplasm</keyword>
<evidence type="ECO:0000256" key="5">
    <source>
        <dbReference type="ARBA" id="ARBA00022490"/>
    </source>
</evidence>
<comment type="subunit">
    <text evidence="12">Forms a cyclic heterotetrameric complex composed of two molecules of XerC and two molecules of XerD.</text>
</comment>
<dbReference type="PROSITE" id="PS51900">
    <property type="entry name" value="CB"/>
    <property type="match status" value="1"/>
</dbReference>
<evidence type="ECO:0000256" key="3">
    <source>
        <dbReference type="ARBA" id="ARBA00010450"/>
    </source>
</evidence>
<dbReference type="CDD" id="cd00798">
    <property type="entry name" value="INT_XerDC_C"/>
    <property type="match status" value="1"/>
</dbReference>
<dbReference type="NCBIfam" id="NF001399">
    <property type="entry name" value="PRK00283.1"/>
    <property type="match status" value="1"/>
</dbReference>
<evidence type="ECO:0000256" key="11">
    <source>
        <dbReference type="ARBA" id="ARBA00023306"/>
    </source>
</evidence>
<dbReference type="PANTHER" id="PTHR30349">
    <property type="entry name" value="PHAGE INTEGRASE-RELATED"/>
    <property type="match status" value="1"/>
</dbReference>
<feature type="active site" evidence="12">
    <location>
        <position position="147"/>
    </location>
</feature>
<feature type="active site" description="O-(3'-phospho-DNA)-tyrosine intermediate" evidence="12">
    <location>
        <position position="277"/>
    </location>
</feature>
<dbReference type="HAMAP" id="MF_01807">
    <property type="entry name" value="Recomb_XerD"/>
    <property type="match status" value="1"/>
</dbReference>
<feature type="domain" description="Tyr recombinase" evidence="13">
    <location>
        <begin position="108"/>
        <end position="290"/>
    </location>
</feature>
<feature type="active site" evidence="12">
    <location>
        <position position="268"/>
    </location>
</feature>
<name>A0ABT9VC74_9BACI</name>
<evidence type="ECO:0000313" key="16">
    <source>
        <dbReference type="Proteomes" id="UP001224359"/>
    </source>
</evidence>
<dbReference type="NCBIfam" id="TIGR02224">
    <property type="entry name" value="recomb_XerC"/>
    <property type="match status" value="1"/>
</dbReference>
<comment type="caution">
    <text evidence="15">The sequence shown here is derived from an EMBL/GenBank/DDBJ whole genome shotgun (WGS) entry which is preliminary data.</text>
</comment>
<protein>
    <recommendedName>
        <fullName evidence="4 12">Tyrosine recombinase XerD</fullName>
    </recommendedName>
</protein>
<evidence type="ECO:0000256" key="12">
    <source>
        <dbReference type="HAMAP-Rule" id="MF_01807"/>
    </source>
</evidence>
<evidence type="ECO:0000256" key="9">
    <source>
        <dbReference type="ARBA" id="ARBA00023125"/>
    </source>
</evidence>
<dbReference type="NCBIfam" id="TIGR02225">
    <property type="entry name" value="recomb_XerD"/>
    <property type="match status" value="1"/>
</dbReference>
<evidence type="ECO:0000256" key="8">
    <source>
        <dbReference type="ARBA" id="ARBA00022908"/>
    </source>
</evidence>
<dbReference type="Pfam" id="PF00589">
    <property type="entry name" value="Phage_integrase"/>
    <property type="match status" value="1"/>
</dbReference>
<dbReference type="PANTHER" id="PTHR30349:SF81">
    <property type="entry name" value="TYROSINE RECOMBINASE XERC"/>
    <property type="match status" value="1"/>
</dbReference>
<dbReference type="EMBL" id="JAUSTQ010000002">
    <property type="protein sequence ID" value="MDQ0158543.1"/>
    <property type="molecule type" value="Genomic_DNA"/>
</dbReference>
<dbReference type="SUPFAM" id="SSF56349">
    <property type="entry name" value="DNA breaking-rejoining enzymes"/>
    <property type="match status" value="1"/>
</dbReference>
<evidence type="ECO:0000313" key="15">
    <source>
        <dbReference type="EMBL" id="MDQ0158543.1"/>
    </source>
</evidence>
<gene>
    <name evidence="12" type="primary">xerD</name>
    <name evidence="15" type="ORF">J2S77_000499</name>
</gene>
<dbReference type="Pfam" id="PF02899">
    <property type="entry name" value="Phage_int_SAM_1"/>
    <property type="match status" value="1"/>
</dbReference>
<evidence type="ECO:0000256" key="2">
    <source>
        <dbReference type="ARBA" id="ARBA00006657"/>
    </source>
</evidence>
<keyword evidence="16" id="KW-1185">Reference proteome</keyword>
<evidence type="ECO:0000256" key="7">
    <source>
        <dbReference type="ARBA" id="ARBA00022829"/>
    </source>
</evidence>
<comment type="similarity">
    <text evidence="3 12">Belongs to the 'phage' integrase family. XerD subfamily.</text>
</comment>
<dbReference type="InterPro" id="IPR004107">
    <property type="entry name" value="Integrase_SAM-like_N"/>
</dbReference>
<evidence type="ECO:0000256" key="4">
    <source>
        <dbReference type="ARBA" id="ARBA00015810"/>
    </source>
</evidence>
<accession>A0ABT9VC74</accession>
<feature type="active site" evidence="12">
    <location>
        <position position="171"/>
    </location>
</feature>
<dbReference type="NCBIfam" id="NF040815">
    <property type="entry name" value="recomb_XerA_Arch"/>
    <property type="match status" value="1"/>
</dbReference>
<dbReference type="InterPro" id="IPR002104">
    <property type="entry name" value="Integrase_catalytic"/>
</dbReference>
<dbReference type="PROSITE" id="PS51898">
    <property type="entry name" value="TYR_RECOMBINASE"/>
    <property type="match status" value="1"/>
</dbReference>
<evidence type="ECO:0000256" key="6">
    <source>
        <dbReference type="ARBA" id="ARBA00022618"/>
    </source>
</evidence>
<dbReference type="Proteomes" id="UP001224359">
    <property type="component" value="Unassembled WGS sequence"/>
</dbReference>
<proteinExistence type="inferred from homology"/>
<dbReference type="HAMAP" id="MF_01808">
    <property type="entry name" value="Recomb_XerC_XerD"/>
    <property type="match status" value="1"/>
</dbReference>
<comment type="similarity">
    <text evidence="2">Belongs to the 'phage' integrase family. XerC subfamily.</text>
</comment>
<dbReference type="Gene3D" id="1.10.150.130">
    <property type="match status" value="1"/>
</dbReference>
<sequence length="296" mass="34282">MINDATQDFLHFLKIEKGLADNSIQSYRRDLKQYISYLTETEDISSLEAIERHHIRGLLNEMKVNGKSSASITRMISTLRSFHQFIVREYQISHDPTLHIERPKSERQLPKVLTNDEVERLLSVSGDKPIDLRNQAMFETLYATGLRISELLSLTIDDLHLLMGFVRIVGKGGKERIVPLGKHAQEAIQNYVDYGRHKLLKNQTNQALFLNHRGNTMTRQGFWKVLKKHAREQHIFKEITPHMLRHSFATHLLENGADLRAVQEMLGHADISTTQIYTHVSKARLTEIYKDFHPRA</sequence>
<keyword evidence="8 12" id="KW-0229">DNA integration</keyword>
<dbReference type="InterPro" id="IPR050090">
    <property type="entry name" value="Tyrosine_recombinase_XerCD"/>
</dbReference>
<feature type="active site" evidence="12">
    <location>
        <position position="245"/>
    </location>
</feature>
<keyword evidence="11 12" id="KW-0131">Cell cycle</keyword>
<dbReference type="InterPro" id="IPR011010">
    <property type="entry name" value="DNA_brk_join_enz"/>
</dbReference>
<keyword evidence="10 12" id="KW-0233">DNA recombination</keyword>
<dbReference type="InterPro" id="IPR013762">
    <property type="entry name" value="Integrase-like_cat_sf"/>
</dbReference>
<keyword evidence="9 12" id="KW-0238">DNA-binding</keyword>
<dbReference type="InterPro" id="IPR011931">
    <property type="entry name" value="Recomb_XerC"/>
</dbReference>
<dbReference type="InterPro" id="IPR044068">
    <property type="entry name" value="CB"/>
</dbReference>
<comment type="function">
    <text evidence="12">Site-specific tyrosine recombinase, which acts by catalyzing the cutting and rejoining of the recombining DNA molecules. The XerC-XerD complex is essential to convert dimers of the bacterial chromosome into monomers to permit their segregation at cell division. It also contributes to the segregational stability of plasmids.</text>
</comment>
<keyword evidence="7 12" id="KW-0159">Chromosome partition</keyword>
<reference evidence="15 16" key="1">
    <citation type="submission" date="2023-07" db="EMBL/GenBank/DDBJ databases">
        <title>Genomic Encyclopedia of Type Strains, Phase IV (KMG-IV): sequencing the most valuable type-strain genomes for metagenomic binning, comparative biology and taxonomic classification.</title>
        <authorList>
            <person name="Goeker M."/>
        </authorList>
    </citation>
    <scope>NUCLEOTIDE SEQUENCE [LARGE SCALE GENOMIC DNA]</scope>
    <source>
        <strain evidence="15 16">DSM 16460</strain>
    </source>
</reference>
<evidence type="ECO:0000259" key="13">
    <source>
        <dbReference type="PROSITE" id="PS51898"/>
    </source>
</evidence>
<dbReference type="Gene3D" id="1.10.443.10">
    <property type="entry name" value="Intergrase catalytic core"/>
    <property type="match status" value="1"/>
</dbReference>